<evidence type="ECO:0000256" key="4">
    <source>
        <dbReference type="ARBA" id="ARBA00023054"/>
    </source>
</evidence>
<keyword evidence="2 8" id="KW-0547">Nucleotide-binding</keyword>
<evidence type="ECO:0000313" key="12">
    <source>
        <dbReference type="Proteomes" id="UP000603453"/>
    </source>
</evidence>
<evidence type="ECO:0000256" key="8">
    <source>
        <dbReference type="PROSITE-ProRule" id="PRU00782"/>
    </source>
</evidence>
<dbReference type="InterPro" id="IPR001609">
    <property type="entry name" value="Myosin_head_motor_dom-like"/>
</dbReference>
<dbReference type="Gene3D" id="1.20.5.4820">
    <property type="match status" value="1"/>
</dbReference>
<dbReference type="GO" id="GO:0005737">
    <property type="term" value="C:cytoplasm"/>
    <property type="evidence" value="ECO:0007669"/>
    <property type="project" value="TreeGrafter"/>
</dbReference>
<feature type="domain" description="Myosin motor" evidence="10">
    <location>
        <begin position="99"/>
        <end position="805"/>
    </location>
</feature>
<dbReference type="FunFam" id="3.40.850.10:FF:000101">
    <property type="entry name" value="Slow myosin heavy chain 2"/>
    <property type="match status" value="1"/>
</dbReference>
<dbReference type="GO" id="GO:0007015">
    <property type="term" value="P:actin filament organization"/>
    <property type="evidence" value="ECO:0007669"/>
    <property type="project" value="TreeGrafter"/>
</dbReference>
<evidence type="ECO:0000256" key="3">
    <source>
        <dbReference type="ARBA" id="ARBA00022840"/>
    </source>
</evidence>
<dbReference type="SUPFAM" id="SSF52540">
    <property type="entry name" value="P-loop containing nucleoside triphosphate hydrolases"/>
    <property type="match status" value="1"/>
</dbReference>
<protein>
    <recommendedName>
        <fullName evidence="10">Myosin motor domain-containing protein</fullName>
    </recommendedName>
</protein>
<dbReference type="SMART" id="SM00242">
    <property type="entry name" value="MYSc"/>
    <property type="match status" value="1"/>
</dbReference>
<sequence>MAPHEENNLTQSGAGTMYHSHGMEVFHKPRSYEMIDHDAGFNLQKLAWIEEKDSSRAFAKVRIVGEVSEDVVLVEHEDCSKEEQVAKSKAFMMNPPKFDHVEDMAELLYMHEPAVVHNLTQRYKKNDIYASITYSGLFLVAVNPYRYLPIYSTEIIRHYRKKRRGEVPPHIYAIADHAFYDMLHDKENQSILITGESGAGKTENTKIVIQYLASIAGNGSNGFGPDYLQKSKLEVQILQANPILESFGNAQTIRNNNSSRFGKFIRIAFNRNGDIRGAFIDWYLLETSRVHTQTLEERNYHIFYQLLNADPQMKVLLKIDQKCPSDFNYTKNSNHTIQGVDDAAEYSKLVQSMNIMSISTEEQLEFFRIIAAVLYLGNTIVNSNYSRVEISGYENACEILGVSHQLFKKHLLEPQIRAGNEWVSQSKSPSQVKDNLDALSKVLYERNFGQLVNRVNSAIDGPQSMEGMSISEGERFIGVLDIAGFEIFKINSFEQLCINYTNEKLQDFFNQNMFVLEEKEYARENISCDDSFDYRNDLQPTINLIESVKNPIGILSCLEDECVTQGTDDRLLAKITEQNISNERFKRDMYNEGFSIKHYAGEVKYSTAGWIERGKDPLNEHIARLFAESTNAHVATLFKDYATANTSISAPPVRQVDIRKSLFRLRKGGGNFHTVGYKHKQQLSVLMSTLKTTHPHFVRCILPNDRKRPGEIQPQLVLHQLRCNGVLEGIRICRVGFPNRLLFEQFREQYKLLAPELIMHEKDHRKACQMLLQSVPGLQAHQFQIGKTKVFFKAGILGDLEEQRDIRLSEIATKIQAACLRLIARRKVTQRQSQDKLIRTIQRNSRIYIDMMQSRLWKVYHRRKELQYTFGTENANHKKIEDLEQVLAASQEQLQELSAENQSQLKTLEVQEETISNLQNLLGQAHQTRVSLEEERDQWVAKYKFLEQELRGTNEKLEQTQAELNTTKEFSGEQAVMLSKIHKDIQEECEENESLMIQCDELCKENNDLQDKLRFLESDKTVSEELQAELDSRDEENQKLWAEMRDQEVQHVQELQLKNDRIIDLEEVIETTRQKNEERDALHAMLQKEMLQYKGEIHEKTLAHNKIQTHFNAMESSLAKETEERKLYQKKNTQLEREVDMLTRLVQSEAKESRARAERLENMVASLLKRSSASV</sequence>
<keyword evidence="4 9" id="KW-0175">Coiled coil</keyword>
<evidence type="ECO:0000259" key="10">
    <source>
        <dbReference type="PROSITE" id="PS51456"/>
    </source>
</evidence>
<keyword evidence="5 8" id="KW-0518">Myosin</keyword>
<evidence type="ECO:0000256" key="9">
    <source>
        <dbReference type="SAM" id="Coils"/>
    </source>
</evidence>
<evidence type="ECO:0000256" key="7">
    <source>
        <dbReference type="ARBA" id="ARBA00023203"/>
    </source>
</evidence>
<gene>
    <name evidence="11" type="ORF">INT47_000990</name>
</gene>
<proteinExistence type="inferred from homology"/>
<dbReference type="EMBL" id="JAEPRD010000001">
    <property type="protein sequence ID" value="KAG2214434.1"/>
    <property type="molecule type" value="Genomic_DNA"/>
</dbReference>
<dbReference type="PRINTS" id="PR00193">
    <property type="entry name" value="MYOSINHEAVY"/>
</dbReference>
<dbReference type="GO" id="GO:0016020">
    <property type="term" value="C:membrane"/>
    <property type="evidence" value="ECO:0007669"/>
    <property type="project" value="TreeGrafter"/>
</dbReference>
<dbReference type="GO" id="GO:0005524">
    <property type="term" value="F:ATP binding"/>
    <property type="evidence" value="ECO:0007669"/>
    <property type="project" value="UniProtKB-UniRule"/>
</dbReference>
<dbReference type="Gene3D" id="1.20.58.530">
    <property type="match status" value="1"/>
</dbReference>
<keyword evidence="6 8" id="KW-0505">Motor protein</keyword>
<feature type="coiled-coil region" evidence="9">
    <location>
        <begin position="1118"/>
        <end position="1170"/>
    </location>
</feature>
<dbReference type="Proteomes" id="UP000603453">
    <property type="component" value="Unassembled WGS sequence"/>
</dbReference>
<accession>A0A8H7VH84</accession>
<dbReference type="GO" id="GO:0000146">
    <property type="term" value="F:microfilament motor activity"/>
    <property type="evidence" value="ECO:0007669"/>
    <property type="project" value="TreeGrafter"/>
</dbReference>
<organism evidence="11 12">
    <name type="scientific">Mucor saturninus</name>
    <dbReference type="NCBI Taxonomy" id="64648"/>
    <lineage>
        <taxon>Eukaryota</taxon>
        <taxon>Fungi</taxon>
        <taxon>Fungi incertae sedis</taxon>
        <taxon>Mucoromycota</taxon>
        <taxon>Mucoromycotina</taxon>
        <taxon>Mucoromycetes</taxon>
        <taxon>Mucorales</taxon>
        <taxon>Mucorineae</taxon>
        <taxon>Mucoraceae</taxon>
        <taxon>Mucor</taxon>
    </lineage>
</organism>
<keyword evidence="3 8" id="KW-0067">ATP-binding</keyword>
<dbReference type="InterPro" id="IPR036961">
    <property type="entry name" value="Kinesin_motor_dom_sf"/>
</dbReference>
<feature type="coiled-coil region" evidence="9">
    <location>
        <begin position="880"/>
        <end position="1026"/>
    </location>
</feature>
<comment type="similarity">
    <text evidence="1 8">Belongs to the TRAFAC class myosin-kinesin ATPase superfamily. Myosin family.</text>
</comment>
<evidence type="ECO:0000256" key="1">
    <source>
        <dbReference type="ARBA" id="ARBA00008314"/>
    </source>
</evidence>
<dbReference type="AlphaFoldDB" id="A0A8H7VH84"/>
<feature type="binding site" evidence="8">
    <location>
        <begin position="195"/>
        <end position="202"/>
    </location>
    <ligand>
        <name>ATP</name>
        <dbReference type="ChEBI" id="CHEBI:30616"/>
    </ligand>
</feature>
<keyword evidence="7 8" id="KW-0009">Actin-binding</keyword>
<dbReference type="GO" id="GO:0051015">
    <property type="term" value="F:actin filament binding"/>
    <property type="evidence" value="ECO:0007669"/>
    <property type="project" value="TreeGrafter"/>
</dbReference>
<dbReference type="CDD" id="cd01377">
    <property type="entry name" value="MYSc_class_II"/>
    <property type="match status" value="1"/>
</dbReference>
<evidence type="ECO:0000313" key="11">
    <source>
        <dbReference type="EMBL" id="KAG2214434.1"/>
    </source>
</evidence>
<dbReference type="Gene3D" id="3.40.850.10">
    <property type="entry name" value="Kinesin motor domain"/>
    <property type="match status" value="1"/>
</dbReference>
<dbReference type="Gene3D" id="1.20.120.720">
    <property type="entry name" value="Myosin VI head, motor domain, U50 subdomain"/>
    <property type="match status" value="1"/>
</dbReference>
<dbReference type="PROSITE" id="PS51456">
    <property type="entry name" value="MYOSIN_MOTOR"/>
    <property type="match status" value="1"/>
</dbReference>
<feature type="region of interest" description="Actin-binding" evidence="8">
    <location>
        <begin position="683"/>
        <end position="705"/>
    </location>
</feature>
<dbReference type="OrthoDB" id="6108017at2759"/>
<dbReference type="PANTHER" id="PTHR13140:SF857">
    <property type="entry name" value="MYOSIN-11"/>
    <property type="match status" value="1"/>
</dbReference>
<dbReference type="FunFam" id="1.10.10.820:FF:000001">
    <property type="entry name" value="Myosin heavy chain"/>
    <property type="match status" value="1"/>
</dbReference>
<keyword evidence="12" id="KW-1185">Reference proteome</keyword>
<dbReference type="PANTHER" id="PTHR13140">
    <property type="entry name" value="MYOSIN"/>
    <property type="match status" value="1"/>
</dbReference>
<dbReference type="Gene3D" id="1.10.10.820">
    <property type="match status" value="1"/>
</dbReference>
<comment type="caution">
    <text evidence="11">The sequence shown here is derived from an EMBL/GenBank/DDBJ whole genome shotgun (WGS) entry which is preliminary data.</text>
</comment>
<dbReference type="InterPro" id="IPR027417">
    <property type="entry name" value="P-loop_NTPase"/>
</dbReference>
<dbReference type="GO" id="GO:0016459">
    <property type="term" value="C:myosin complex"/>
    <property type="evidence" value="ECO:0007669"/>
    <property type="project" value="UniProtKB-KW"/>
</dbReference>
<evidence type="ECO:0000256" key="5">
    <source>
        <dbReference type="ARBA" id="ARBA00023123"/>
    </source>
</evidence>
<evidence type="ECO:0000256" key="6">
    <source>
        <dbReference type="ARBA" id="ARBA00023175"/>
    </source>
</evidence>
<dbReference type="Pfam" id="PF00063">
    <property type="entry name" value="Myosin_head"/>
    <property type="match status" value="1"/>
</dbReference>
<reference evidence="11" key="1">
    <citation type="submission" date="2020-12" db="EMBL/GenBank/DDBJ databases">
        <title>Metabolic potential, ecology and presence of endohyphal bacteria is reflected in genomic diversity of Mucoromycotina.</title>
        <authorList>
            <person name="Muszewska A."/>
            <person name="Okrasinska A."/>
            <person name="Steczkiewicz K."/>
            <person name="Drgas O."/>
            <person name="Orlowska M."/>
            <person name="Perlinska-Lenart U."/>
            <person name="Aleksandrzak-Piekarczyk T."/>
            <person name="Szatraj K."/>
            <person name="Zielenkiewicz U."/>
            <person name="Pilsyk S."/>
            <person name="Malc E."/>
            <person name="Mieczkowski P."/>
            <person name="Kruszewska J.S."/>
            <person name="Biernat P."/>
            <person name="Pawlowska J."/>
        </authorList>
    </citation>
    <scope>NUCLEOTIDE SEQUENCE</scope>
    <source>
        <strain evidence="11">WA0000017839</strain>
    </source>
</reference>
<evidence type="ECO:0000256" key="2">
    <source>
        <dbReference type="ARBA" id="ARBA00022741"/>
    </source>
</evidence>
<name>A0A8H7VH84_9FUNG</name>